<accession>F2U1Z0</accession>
<feature type="compositionally biased region" description="Basic residues" evidence="1">
    <location>
        <begin position="468"/>
        <end position="483"/>
    </location>
</feature>
<dbReference type="InParanoid" id="F2U1Z0"/>
<evidence type="ECO:0000313" key="2">
    <source>
        <dbReference type="EMBL" id="EGD81642.1"/>
    </source>
</evidence>
<dbReference type="RefSeq" id="XP_004996846.1">
    <property type="nucleotide sequence ID" value="XM_004996789.1"/>
</dbReference>
<keyword evidence="3" id="KW-1185">Reference proteome</keyword>
<evidence type="ECO:0000313" key="3">
    <source>
        <dbReference type="Proteomes" id="UP000007799"/>
    </source>
</evidence>
<gene>
    <name evidence="2" type="ORF">PTSG_02358</name>
</gene>
<dbReference type="OrthoDB" id="6089094at2759"/>
<feature type="region of interest" description="Disordered" evidence="1">
    <location>
        <begin position="755"/>
        <end position="795"/>
    </location>
</feature>
<organism evidence="2 3">
    <name type="scientific">Salpingoeca rosetta (strain ATCC 50818 / BSB-021)</name>
    <dbReference type="NCBI Taxonomy" id="946362"/>
    <lineage>
        <taxon>Eukaryota</taxon>
        <taxon>Choanoflagellata</taxon>
        <taxon>Craspedida</taxon>
        <taxon>Salpingoecidae</taxon>
        <taxon>Salpingoeca</taxon>
    </lineage>
</organism>
<dbReference type="AlphaFoldDB" id="F2U1Z0"/>
<dbReference type="eggNOG" id="ENOG502RYU5">
    <property type="taxonomic scope" value="Eukaryota"/>
</dbReference>
<feature type="compositionally biased region" description="Acidic residues" evidence="1">
    <location>
        <begin position="632"/>
        <end position="645"/>
    </location>
</feature>
<feature type="compositionally biased region" description="Low complexity" evidence="1">
    <location>
        <begin position="320"/>
        <end position="365"/>
    </location>
</feature>
<dbReference type="EMBL" id="GL832959">
    <property type="protein sequence ID" value="EGD81642.1"/>
    <property type="molecule type" value="Genomic_DNA"/>
</dbReference>
<name>F2U1Z0_SALR5</name>
<proteinExistence type="predicted"/>
<feature type="compositionally biased region" description="Basic and acidic residues" evidence="1">
    <location>
        <begin position="669"/>
        <end position="679"/>
    </location>
</feature>
<protein>
    <submittedName>
        <fullName evidence="2">Uncharacterized protein</fullName>
    </submittedName>
</protein>
<evidence type="ECO:0000256" key="1">
    <source>
        <dbReference type="SAM" id="MobiDB-lite"/>
    </source>
</evidence>
<feature type="compositionally biased region" description="Low complexity" evidence="1">
    <location>
        <begin position="594"/>
        <end position="607"/>
    </location>
</feature>
<dbReference type="GeneID" id="16077439"/>
<feature type="compositionally biased region" description="Acidic residues" evidence="1">
    <location>
        <begin position="410"/>
        <end position="425"/>
    </location>
</feature>
<feature type="region of interest" description="Disordered" evidence="1">
    <location>
        <begin position="594"/>
        <end position="713"/>
    </location>
</feature>
<feature type="compositionally biased region" description="Low complexity" evidence="1">
    <location>
        <begin position="382"/>
        <end position="391"/>
    </location>
</feature>
<feature type="compositionally biased region" description="Basic residues" evidence="1">
    <location>
        <begin position="691"/>
        <end position="706"/>
    </location>
</feature>
<feature type="region of interest" description="Disordered" evidence="1">
    <location>
        <begin position="270"/>
        <end position="490"/>
    </location>
</feature>
<dbReference type="Proteomes" id="UP000007799">
    <property type="component" value="Unassembled WGS sequence"/>
</dbReference>
<feature type="compositionally biased region" description="Basic residues" evidence="1">
    <location>
        <begin position="786"/>
        <end position="795"/>
    </location>
</feature>
<feature type="compositionally biased region" description="Low complexity" evidence="1">
    <location>
        <begin position="621"/>
        <end position="631"/>
    </location>
</feature>
<sequence length="795" mass="88222">MGFHLQYIAKHTFLTWDELSCLARCNGFKGDLFEKHCPKLARQQNGLTKTQFDGLFDSGNLDKDLHKTVNFRTSAVNALALRKSMRLVCTKKLSFQEVYDAKVAFDLYDHEADHEGIFLKDLTSVSRALKLSGRIIAPSQLPVEICRLTRSIELPSRLQLHEFLELLTRCPHIREVTAGMDPSASNNMNAQSIYELQDFKSILIPAEKRLENKLNAQKLWKSFKVKYNTARMIKKDVQQRRAKLKAMRFQSSSDHVDELLTLVKESERDYQRAKLGKAVSNSTDRAKERQRRMRDIVKGRPASAPVNRTPSARGGGGTSGRSTARARSTTSTQRSSTRPPSYRPGTARGGIQQQQQQRQGTWRRAVSAHMRCTSARGDRQRNASASSTGRAGSRDGGRMARGGGYRGGGDDDDSDSDDDVFAEEDANGRSGETPVHSERHDGEENQGGTCGDEDSIITAPHDHDHGHNHNHNHGHGQPHHQQRPHGDDWRNSRAMDLTFVQETLREMNISPDDMFVAPEKRSAIVDPHSKVEQEALMEDLKWDLATGSDPALRKLIREAINVRPTAAPARRLSRTASAAGGGSRRASAILSGISMPQQQQQHQQQQHRGLPHKRAWQKQPQQQRGSRGSGYDDSDGNAFDDDDVENGGSVHGGEHATPSKRRVGPTDASKPRVEVTSHDDADDDDDDDRHHLHPSRHRGVRHHTPLRRASSSSIGENALLALREQAVSSSSTIARPTSSTSMLSAWSSASAMSRSSSFADGGRVELQGAPRSPAATLPVRDWKQPGKWKRMPSQA</sequence>
<reference evidence="2" key="1">
    <citation type="submission" date="2009-08" db="EMBL/GenBank/DDBJ databases">
        <title>Annotation of Salpingoeca rosetta.</title>
        <authorList>
            <consortium name="The Broad Institute Genome Sequencing Platform"/>
            <person name="Russ C."/>
            <person name="Cuomo C."/>
            <person name="Burger G."/>
            <person name="Gray M.W."/>
            <person name="Holland P.W.H."/>
            <person name="King N."/>
            <person name="Lang F.B.F."/>
            <person name="Roger A.J."/>
            <person name="Ruiz-Trillo I."/>
            <person name="Young S.K."/>
            <person name="Zeng Q."/>
            <person name="Gargeya S."/>
            <person name="Alvarado L."/>
            <person name="Berlin A."/>
            <person name="Chapman S.B."/>
            <person name="Chen Z."/>
            <person name="Freedman E."/>
            <person name="Gellesch M."/>
            <person name="Goldberg J."/>
            <person name="Griggs A."/>
            <person name="Gujja S."/>
            <person name="Heilman E."/>
            <person name="Heiman D."/>
            <person name="Howarth C."/>
            <person name="Mehta T."/>
            <person name="Neiman D."/>
            <person name="Pearson M."/>
            <person name="Roberts A."/>
            <person name="Saif S."/>
            <person name="Shea T."/>
            <person name="Shenoy N."/>
            <person name="Sisk P."/>
            <person name="Stolte C."/>
            <person name="Sykes S."/>
            <person name="White J."/>
            <person name="Yandava C."/>
            <person name="Haas B."/>
            <person name="Nusbaum C."/>
            <person name="Birren B."/>
        </authorList>
    </citation>
    <scope>NUCLEOTIDE SEQUENCE</scope>
    <source>
        <strain evidence="2">ATCC 50818</strain>
    </source>
</reference>
<dbReference type="KEGG" id="sre:PTSG_02358"/>